<dbReference type="Pfam" id="PF00400">
    <property type="entry name" value="WD40"/>
    <property type="match status" value="5"/>
</dbReference>
<feature type="repeat" description="WD" evidence="1">
    <location>
        <begin position="877"/>
        <end position="910"/>
    </location>
</feature>
<evidence type="ECO:0000256" key="2">
    <source>
        <dbReference type="SAM" id="MobiDB-lite"/>
    </source>
</evidence>
<feature type="compositionally biased region" description="Low complexity" evidence="2">
    <location>
        <begin position="646"/>
        <end position="656"/>
    </location>
</feature>
<dbReference type="Proteomes" id="UP000694888">
    <property type="component" value="Unplaced"/>
</dbReference>
<dbReference type="InterPro" id="IPR042411">
    <property type="entry name" value="WDR27"/>
</dbReference>
<evidence type="ECO:0000313" key="3">
    <source>
        <dbReference type="Proteomes" id="UP000694888"/>
    </source>
</evidence>
<feature type="repeat" description="WD" evidence="1">
    <location>
        <begin position="590"/>
        <end position="631"/>
    </location>
</feature>
<protein>
    <submittedName>
        <fullName evidence="4">WD repeat-containing protein 27</fullName>
    </submittedName>
</protein>
<dbReference type="InterPro" id="IPR001680">
    <property type="entry name" value="WD40_rpt"/>
</dbReference>
<dbReference type="SMART" id="SM00320">
    <property type="entry name" value="WD40"/>
    <property type="match status" value="10"/>
</dbReference>
<dbReference type="PROSITE" id="PS50082">
    <property type="entry name" value="WD_REPEATS_2"/>
    <property type="match status" value="4"/>
</dbReference>
<dbReference type="InterPro" id="IPR036322">
    <property type="entry name" value="WD40_repeat_dom_sf"/>
</dbReference>
<dbReference type="RefSeq" id="XP_005094502.1">
    <property type="nucleotide sequence ID" value="XM_005094445.3"/>
</dbReference>
<name>A0ABM0JIM3_APLCA</name>
<keyword evidence="1" id="KW-0853">WD repeat</keyword>
<feature type="compositionally biased region" description="Polar residues" evidence="2">
    <location>
        <begin position="663"/>
        <end position="674"/>
    </location>
</feature>
<dbReference type="SUPFAM" id="SSF50978">
    <property type="entry name" value="WD40 repeat-like"/>
    <property type="match status" value="2"/>
</dbReference>
<feature type="region of interest" description="Disordered" evidence="2">
    <location>
        <begin position="449"/>
        <end position="468"/>
    </location>
</feature>
<feature type="region of interest" description="Disordered" evidence="2">
    <location>
        <begin position="636"/>
        <end position="674"/>
    </location>
</feature>
<sequence>MSTMSCNDKTNIGSITHRFSLPLHANPECLDPCVNSQWIAVPISQKIIGVWRTSDHGIPNPPIELSGHSSRISALSFHSRNGDKLASACKDQILTWDLAGADGNASKQVSGKTCFVKPGEVTAMCFNNNGNIIAAGVDNSIVLLDSSSQKHSVGILKCHKAMITRLEYCPHYSATLLSISDDRSFCVWDVNEMSLLYQSAIISSGPLICMSMNWAVPHVAIGSADGSVKIFDLTDGNGFRQLHSLDLELYLKRQAPDQKHLLRDTKGNSNVKAPTGWAVSDNSSEVESGESVLSIQYVYYKQLNQSSINSPFVNLKSGTHDVLTDQPPSVCMTTSNAVLQMNSRTYEIIDVKSFNSEMDSDKFSSSKVVGPIAYSALSQTEQCSVMAVVGTRFESSIHVVLWDLQSKEAMNAGDTFSEEFNPKSDDLILNIIPDTVLLLGSPLKAEMLPPVSSTPTTKGDIATGKKKLANPMNQPLTFKSKIKSSGYSQAPRTTMFKPDTSKRNLLNNSSNNKAVPQTDKTSVKKMLKEEYNSSKGPPVELCDSFDVDHQSVAVLNLRFADDGSALACSLSNKTALLMKSPFSKHKCTALVGHNNVINSTFFNSTNSVIITASNDKSALLWDKTGGDPIMTLTHQKASKKEQQIKGSVSDAGSSSAARKKTNFTKPNDSAGLSASASSENSLFRKEMKHAQFFYMDKFILLINGPQLFLYKYFVSPQRDEIKSYQSQNRYKIVSQWEAGSTSFTACAAVNTFFSHLVVCATTARDIEVYDLNKSVLAHTFSGAHNRPAYCVTINEGSCFASQPSDAHNVVASVAPNDPVKIWDLRTKSNVQALVGHSNGAVNCQIAFSPCGNYLASGSEDKLVYIYDIRMGTYCERLRGHNEVVCSVAFHPAQPLLASGGVNGKLLFFKA</sequence>
<feature type="repeat" description="WD" evidence="1">
    <location>
        <begin position="845"/>
        <end position="869"/>
    </location>
</feature>
<feature type="repeat" description="WD" evidence="1">
    <location>
        <begin position="156"/>
        <end position="198"/>
    </location>
</feature>
<dbReference type="PANTHER" id="PTHR44525">
    <property type="entry name" value="WD REPEAT-CONTAINING PROTEIN 27"/>
    <property type="match status" value="1"/>
</dbReference>
<feature type="region of interest" description="Disordered" evidence="2">
    <location>
        <begin position="489"/>
        <end position="520"/>
    </location>
</feature>
<keyword evidence="3" id="KW-1185">Reference proteome</keyword>
<evidence type="ECO:0000313" key="4">
    <source>
        <dbReference type="RefSeq" id="XP_005094502.1"/>
    </source>
</evidence>
<accession>A0ABM0JIM3</accession>
<dbReference type="GeneID" id="101846568"/>
<organism evidence="3 4">
    <name type="scientific">Aplysia californica</name>
    <name type="common">California sea hare</name>
    <dbReference type="NCBI Taxonomy" id="6500"/>
    <lineage>
        <taxon>Eukaryota</taxon>
        <taxon>Metazoa</taxon>
        <taxon>Spiralia</taxon>
        <taxon>Lophotrochozoa</taxon>
        <taxon>Mollusca</taxon>
        <taxon>Gastropoda</taxon>
        <taxon>Heterobranchia</taxon>
        <taxon>Euthyneura</taxon>
        <taxon>Tectipleura</taxon>
        <taxon>Aplysiida</taxon>
        <taxon>Aplysioidea</taxon>
        <taxon>Aplysiidae</taxon>
        <taxon>Aplysia</taxon>
    </lineage>
</organism>
<evidence type="ECO:0000256" key="1">
    <source>
        <dbReference type="PROSITE-ProRule" id="PRU00221"/>
    </source>
</evidence>
<dbReference type="PROSITE" id="PS50294">
    <property type="entry name" value="WD_REPEATS_REGION"/>
    <property type="match status" value="2"/>
</dbReference>
<proteinExistence type="predicted"/>
<dbReference type="PANTHER" id="PTHR44525:SF1">
    <property type="entry name" value="WD REPEAT-CONTAINING PROTEIN 27"/>
    <property type="match status" value="1"/>
</dbReference>
<dbReference type="Gene3D" id="2.130.10.10">
    <property type="entry name" value="YVTN repeat-like/Quinoprotein amine dehydrogenase"/>
    <property type="match status" value="4"/>
</dbReference>
<reference evidence="4" key="1">
    <citation type="submission" date="2025-08" db="UniProtKB">
        <authorList>
            <consortium name="RefSeq"/>
        </authorList>
    </citation>
    <scope>IDENTIFICATION</scope>
</reference>
<dbReference type="InterPro" id="IPR015943">
    <property type="entry name" value="WD40/YVTN_repeat-like_dom_sf"/>
</dbReference>
<gene>
    <name evidence="4" type="primary">LOC101846568</name>
</gene>